<comment type="caution">
    <text evidence="8">The sequence shown here is derived from an EMBL/GenBank/DDBJ whole genome shotgun (WGS) entry which is preliminary data.</text>
</comment>
<dbReference type="InterPro" id="IPR045247">
    <property type="entry name" value="Oye-like"/>
</dbReference>
<dbReference type="GO" id="GO:0016628">
    <property type="term" value="F:oxidoreductase activity, acting on the CH-CH group of donors, NAD or NADP as acceptor"/>
    <property type="evidence" value="ECO:0007669"/>
    <property type="project" value="UniProtKB-ARBA"/>
</dbReference>
<keyword evidence="5" id="KW-0521">NADP</keyword>
<dbReference type="InterPro" id="IPR013785">
    <property type="entry name" value="Aldolase_TIM"/>
</dbReference>
<keyword evidence="3" id="KW-0285">Flavoprotein</keyword>
<evidence type="ECO:0000256" key="5">
    <source>
        <dbReference type="ARBA" id="ARBA00022857"/>
    </source>
</evidence>
<dbReference type="FunFam" id="3.20.20.70:FF:000059">
    <property type="entry name" value="N-ethylmaleimide reductase, FMN-linked"/>
    <property type="match status" value="1"/>
</dbReference>
<keyword evidence="4" id="KW-0288">FMN</keyword>
<comment type="cofactor">
    <cofactor evidence="1">
        <name>FMN</name>
        <dbReference type="ChEBI" id="CHEBI:58210"/>
    </cofactor>
</comment>
<dbReference type="Pfam" id="PF00724">
    <property type="entry name" value="Oxidored_FMN"/>
    <property type="match status" value="1"/>
</dbReference>
<dbReference type="CDD" id="cd02933">
    <property type="entry name" value="OYE_like_FMN"/>
    <property type="match status" value="1"/>
</dbReference>
<dbReference type="Gene3D" id="3.20.20.70">
    <property type="entry name" value="Aldolase class I"/>
    <property type="match status" value="1"/>
</dbReference>
<dbReference type="PANTHER" id="PTHR22893">
    <property type="entry name" value="NADH OXIDOREDUCTASE-RELATED"/>
    <property type="match status" value="1"/>
</dbReference>
<comment type="similarity">
    <text evidence="2">Belongs to the NADH:flavin oxidoreductase/NADH oxidase family.</text>
</comment>
<accession>A0A9D4Z8D6</accession>
<protein>
    <recommendedName>
        <fullName evidence="7">NADH:flavin oxidoreductase/NADH oxidase N-terminal domain-containing protein</fullName>
    </recommendedName>
</protein>
<gene>
    <name evidence="8" type="ORF">GOP47_0018677</name>
</gene>
<dbReference type="Proteomes" id="UP000886520">
    <property type="component" value="Chromosome 18"/>
</dbReference>
<dbReference type="AlphaFoldDB" id="A0A9D4Z8D6"/>
<evidence type="ECO:0000313" key="9">
    <source>
        <dbReference type="Proteomes" id="UP000886520"/>
    </source>
</evidence>
<evidence type="ECO:0000259" key="7">
    <source>
        <dbReference type="Pfam" id="PF00724"/>
    </source>
</evidence>
<evidence type="ECO:0000256" key="6">
    <source>
        <dbReference type="ARBA" id="ARBA00023002"/>
    </source>
</evidence>
<dbReference type="GO" id="GO:0010181">
    <property type="term" value="F:FMN binding"/>
    <property type="evidence" value="ECO:0007669"/>
    <property type="project" value="InterPro"/>
</dbReference>
<dbReference type="PANTHER" id="PTHR22893:SF112">
    <property type="entry name" value="12-OXOPHYTODIENOATE REDUCTASE 3"/>
    <property type="match status" value="1"/>
</dbReference>
<dbReference type="EMBL" id="JABFUD020000018">
    <property type="protein sequence ID" value="KAI5066053.1"/>
    <property type="molecule type" value="Genomic_DNA"/>
</dbReference>
<reference evidence="8" key="1">
    <citation type="submission" date="2021-01" db="EMBL/GenBank/DDBJ databases">
        <title>Adiantum capillus-veneris genome.</title>
        <authorList>
            <person name="Fang Y."/>
            <person name="Liao Q."/>
        </authorList>
    </citation>
    <scope>NUCLEOTIDE SEQUENCE</scope>
    <source>
        <strain evidence="8">H3</strain>
        <tissue evidence="8">Leaf</tissue>
    </source>
</reference>
<organism evidence="8 9">
    <name type="scientific">Adiantum capillus-veneris</name>
    <name type="common">Maidenhair fern</name>
    <dbReference type="NCBI Taxonomy" id="13818"/>
    <lineage>
        <taxon>Eukaryota</taxon>
        <taxon>Viridiplantae</taxon>
        <taxon>Streptophyta</taxon>
        <taxon>Embryophyta</taxon>
        <taxon>Tracheophyta</taxon>
        <taxon>Polypodiopsida</taxon>
        <taxon>Polypodiidae</taxon>
        <taxon>Polypodiales</taxon>
        <taxon>Pteridineae</taxon>
        <taxon>Pteridaceae</taxon>
        <taxon>Vittarioideae</taxon>
        <taxon>Adiantum</taxon>
    </lineage>
</organism>
<evidence type="ECO:0000313" key="8">
    <source>
        <dbReference type="EMBL" id="KAI5066053.1"/>
    </source>
</evidence>
<keyword evidence="6" id="KW-0560">Oxidoreductase</keyword>
<proteinExistence type="inferred from homology"/>
<sequence length="452" mass="50565">MQHDATPATSSPLVHQLDVDNNIFNSLLAPLPIEGMNLSHRVVFAPVTRCRALNYCPQEAHAVYYSQRASEGGLLITEAVAISQEGIGFPHSPGIWTEAQVQRWRNVVRAVHDEGGYIFCQIWHVGRASHTHYQPDSEGLPCSPVSSTAQRIPKQWLIRLPEGVRAEYSQPRALRTHEILFVVDQFRSAARNAIQAGFDGVEIHGAHGYFIDQFLKDAINDREDEYGGSVENRCRFALEVMSAVVSEIGGQKTAMRISPVIDHFGAHDSDPIQLGLHLISRLNDMKLAYLHITETRMTYKGLKSLAITNAGHVEDESLQLFRKALKGRVMLSGGYTRETGMDAIRSGAADMISFGRLFIANPDLPLRFAIGAEVNEGDESTYYTHDQVKGYLDYPMLTPSQVEQGYNRAGTIHNLDHVRKRVLSQLMKKNKKLHDLPLHLRVDEQPAYIVLP</sequence>
<evidence type="ECO:0000256" key="4">
    <source>
        <dbReference type="ARBA" id="ARBA00022643"/>
    </source>
</evidence>
<dbReference type="InterPro" id="IPR001155">
    <property type="entry name" value="OxRdtase_FMN_N"/>
</dbReference>
<evidence type="ECO:0000256" key="2">
    <source>
        <dbReference type="ARBA" id="ARBA00005979"/>
    </source>
</evidence>
<evidence type="ECO:0000256" key="1">
    <source>
        <dbReference type="ARBA" id="ARBA00001917"/>
    </source>
</evidence>
<name>A0A9D4Z8D6_ADICA</name>
<feature type="domain" description="NADH:flavin oxidoreductase/NADH oxidase N-terminal" evidence="7">
    <location>
        <begin position="27"/>
        <end position="371"/>
    </location>
</feature>
<dbReference type="OrthoDB" id="1663137at2759"/>
<dbReference type="SUPFAM" id="SSF51395">
    <property type="entry name" value="FMN-linked oxidoreductases"/>
    <property type="match status" value="1"/>
</dbReference>
<evidence type="ECO:0000256" key="3">
    <source>
        <dbReference type="ARBA" id="ARBA00022630"/>
    </source>
</evidence>
<dbReference type="GO" id="GO:0005829">
    <property type="term" value="C:cytosol"/>
    <property type="evidence" value="ECO:0007669"/>
    <property type="project" value="UniProtKB-ARBA"/>
</dbReference>
<keyword evidence="9" id="KW-1185">Reference proteome</keyword>